<evidence type="ECO:0000313" key="4">
    <source>
        <dbReference type="Proteomes" id="UP000248044"/>
    </source>
</evidence>
<dbReference type="PANTHER" id="PTHR12526:SF638">
    <property type="entry name" value="SPORE COAT PROTEIN SA"/>
    <property type="match status" value="1"/>
</dbReference>
<dbReference type="GeneID" id="36831359"/>
<dbReference type="PANTHER" id="PTHR12526">
    <property type="entry name" value="GLYCOSYLTRANSFERASE"/>
    <property type="match status" value="1"/>
</dbReference>
<dbReference type="CDD" id="cd03801">
    <property type="entry name" value="GT4_PimA-like"/>
    <property type="match status" value="1"/>
</dbReference>
<evidence type="ECO:0000259" key="1">
    <source>
        <dbReference type="Pfam" id="PF00534"/>
    </source>
</evidence>
<dbReference type="Gene3D" id="3.40.50.2000">
    <property type="entry name" value="Glycogen Phosphorylase B"/>
    <property type="match status" value="2"/>
</dbReference>
<name>A0A2U9ID56_9CREN</name>
<dbReference type="GO" id="GO:0016757">
    <property type="term" value="F:glycosyltransferase activity"/>
    <property type="evidence" value="ECO:0007669"/>
    <property type="project" value="InterPro"/>
</dbReference>
<accession>A0A2U9ID56</accession>
<dbReference type="InterPro" id="IPR001296">
    <property type="entry name" value="Glyco_trans_1"/>
</dbReference>
<dbReference type="RefSeq" id="WP_110269847.1">
    <property type="nucleotide sequence ID" value="NZ_CP029289.2"/>
</dbReference>
<dbReference type="SUPFAM" id="SSF53756">
    <property type="entry name" value="UDP-Glycosyltransferase/glycogen phosphorylase"/>
    <property type="match status" value="1"/>
</dbReference>
<reference evidence="3 4" key="1">
    <citation type="submission" date="2018-05" db="EMBL/GenBank/DDBJ databases">
        <title>Complete Genome Sequences of Extremely Thermoacidophilic, Metal-Mobilizing Type-Strain Members of the Archaeal Family Sulfolobaceae: Acidianus brierleyi DSM-1651T, Acidianus sulfidivorans DSM-18786T, Metallosphaera hakonensis DSM-7519T, and Metallosphaera prunae DSM-10039T.</title>
        <authorList>
            <person name="Counts J.A."/>
            <person name="Kelly R.M."/>
        </authorList>
    </citation>
    <scope>NUCLEOTIDE SEQUENCE [LARGE SCALE GENOMIC DNA]</scope>
    <source>
        <strain evidence="3 4">DSM 1651</strain>
    </source>
</reference>
<evidence type="ECO:0000259" key="2">
    <source>
        <dbReference type="Pfam" id="PF13439"/>
    </source>
</evidence>
<sequence length="369" mass="41906">MQVTLLPGNAKPWDGIEVYSFELAKRLSNKGIYVIGLRISSKDDVFQYNKNFEVDYVKTSELQGGLGYHIRTLEMVIKKSRILIDSDIIHAIGGYYASIEFFPSSKKVATIIGASSLREKSILRKSLRRIYGSLIYRFASLYIVPNEIIKNEVKKYYRINPVVIPIGIDINGLKINEKKDDIKAKYGFNETDKIVLYLGQLVNGKRLFELIRSFKVASEKSDNIKLLFVAWGYLKDQLKELARQLKIENKIFFMNPVEYEMRKYVYNIADVFVMLGDSFGDGGISSAVMDALGTGLPIIVSKNSSNIVVVKDGYNGFTVDPQKYDEVASAILTSIENKEVFGKNSLEIAKKFDWDIIADEIIQKYKTLL</sequence>
<dbReference type="KEGG" id="abri:DFR85_04345"/>
<dbReference type="Pfam" id="PF13439">
    <property type="entry name" value="Glyco_transf_4"/>
    <property type="match status" value="1"/>
</dbReference>
<feature type="domain" description="Glycosyltransferase subfamily 4-like N-terminal" evidence="2">
    <location>
        <begin position="14"/>
        <end position="170"/>
    </location>
</feature>
<evidence type="ECO:0000313" key="3">
    <source>
        <dbReference type="EMBL" id="AWR93963.1"/>
    </source>
</evidence>
<keyword evidence="4" id="KW-1185">Reference proteome</keyword>
<proteinExistence type="predicted"/>
<dbReference type="OrthoDB" id="132546at2157"/>
<feature type="domain" description="Glycosyl transferase family 1" evidence="1">
    <location>
        <begin position="179"/>
        <end position="339"/>
    </location>
</feature>
<organism evidence="3 4">
    <name type="scientific">Acidianus brierleyi</name>
    <dbReference type="NCBI Taxonomy" id="41673"/>
    <lineage>
        <taxon>Archaea</taxon>
        <taxon>Thermoproteota</taxon>
        <taxon>Thermoprotei</taxon>
        <taxon>Sulfolobales</taxon>
        <taxon>Sulfolobaceae</taxon>
        <taxon>Acidianus</taxon>
    </lineage>
</organism>
<dbReference type="Pfam" id="PF00534">
    <property type="entry name" value="Glycos_transf_1"/>
    <property type="match status" value="1"/>
</dbReference>
<dbReference type="Proteomes" id="UP000248044">
    <property type="component" value="Chromosome"/>
</dbReference>
<dbReference type="EMBL" id="CP029289">
    <property type="protein sequence ID" value="AWR93963.1"/>
    <property type="molecule type" value="Genomic_DNA"/>
</dbReference>
<keyword evidence="3" id="KW-0808">Transferase</keyword>
<dbReference type="AlphaFoldDB" id="A0A2U9ID56"/>
<gene>
    <name evidence="3" type="ORF">DFR85_04345</name>
</gene>
<protein>
    <submittedName>
        <fullName evidence="3">Glycosyltransferase family 1 protein</fullName>
    </submittedName>
</protein>
<dbReference type="InterPro" id="IPR028098">
    <property type="entry name" value="Glyco_trans_4-like_N"/>
</dbReference>